<comment type="caution">
    <text evidence="2">The sequence shown here is derived from an EMBL/GenBank/DDBJ whole genome shotgun (WGS) entry which is preliminary data.</text>
</comment>
<dbReference type="Proteomes" id="UP001156940">
    <property type="component" value="Unassembled WGS sequence"/>
</dbReference>
<name>A0ABT6J9J1_9GAMM</name>
<feature type="transmembrane region" description="Helical" evidence="1">
    <location>
        <begin position="143"/>
        <end position="171"/>
    </location>
</feature>
<evidence type="ECO:0000256" key="1">
    <source>
        <dbReference type="SAM" id="Phobius"/>
    </source>
</evidence>
<feature type="transmembrane region" description="Helical" evidence="1">
    <location>
        <begin position="44"/>
        <end position="63"/>
    </location>
</feature>
<proteinExistence type="predicted"/>
<feature type="transmembrane region" description="Helical" evidence="1">
    <location>
        <begin position="69"/>
        <end position="88"/>
    </location>
</feature>
<evidence type="ECO:0000313" key="2">
    <source>
        <dbReference type="EMBL" id="MDH5823250.1"/>
    </source>
</evidence>
<dbReference type="EMBL" id="JARXRM010000031">
    <property type="protein sequence ID" value="MDH5823250.1"/>
    <property type="molecule type" value="Genomic_DNA"/>
</dbReference>
<feature type="transmembrane region" description="Helical" evidence="1">
    <location>
        <begin position="6"/>
        <end position="32"/>
    </location>
</feature>
<keyword evidence="3" id="KW-1185">Reference proteome</keyword>
<feature type="transmembrane region" description="Helical" evidence="1">
    <location>
        <begin position="192"/>
        <end position="208"/>
    </location>
</feature>
<keyword evidence="1" id="KW-0812">Transmembrane</keyword>
<evidence type="ECO:0000313" key="3">
    <source>
        <dbReference type="Proteomes" id="UP001156940"/>
    </source>
</evidence>
<keyword evidence="1" id="KW-1133">Transmembrane helix</keyword>
<feature type="transmembrane region" description="Helical" evidence="1">
    <location>
        <begin position="109"/>
        <end position="131"/>
    </location>
</feature>
<protein>
    <submittedName>
        <fullName evidence="2">Uncharacterized protein</fullName>
    </submittedName>
</protein>
<dbReference type="RefSeq" id="WP_280574400.1">
    <property type="nucleotide sequence ID" value="NZ_JARXRM010000031.1"/>
</dbReference>
<accession>A0ABT6J9J1</accession>
<reference evidence="2 3" key="1">
    <citation type="submission" date="2023-04" db="EMBL/GenBank/DDBJ databases">
        <title>Luteimonas endophyticus RD2P54.</title>
        <authorList>
            <person name="Sun J.-Q."/>
        </authorList>
    </citation>
    <scope>NUCLEOTIDE SEQUENCE [LARGE SCALE GENOMIC DNA]</scope>
    <source>
        <strain evidence="2 3">RD2P54</strain>
    </source>
</reference>
<organism evidence="2 3">
    <name type="scientific">Luteimonas endophytica</name>
    <dbReference type="NCBI Taxonomy" id="3042023"/>
    <lineage>
        <taxon>Bacteria</taxon>
        <taxon>Pseudomonadati</taxon>
        <taxon>Pseudomonadota</taxon>
        <taxon>Gammaproteobacteria</taxon>
        <taxon>Lysobacterales</taxon>
        <taxon>Lysobacteraceae</taxon>
        <taxon>Luteimonas</taxon>
    </lineage>
</organism>
<sequence>MSELWPWAAVAGLGLLHGLMPANGWMFAAAWGVRAGGGGHAWRALAPIAAGHAASIAVVAGAFAQGLVLGHGAAQTLAGAALLGLAAHRCLRRADAAGFPGPRAGQAGLAAWSFLMATAHGTGLMLVPALLPLCMGSGAAAAAASGGLAMAALAVGLHMLAALAATGAMAAGACRGLARWPRLLDAATARHAWTAVLAVTGVVLLGGGRG</sequence>
<keyword evidence="1" id="KW-0472">Membrane</keyword>
<gene>
    <name evidence="2" type="ORF">QFW77_09660</name>
</gene>